<dbReference type="Proteomes" id="UP001162740">
    <property type="component" value="Plasmid pGD02.2.1"/>
</dbReference>
<evidence type="ECO:0000313" key="2">
    <source>
        <dbReference type="EMBL" id="UZF48211.1"/>
    </source>
</evidence>
<dbReference type="InterPro" id="IPR024975">
    <property type="entry name" value="NOV_C"/>
</dbReference>
<organism evidence="2 3">
    <name type="scientific">Rhodococcus rhodochrous</name>
    <dbReference type="NCBI Taxonomy" id="1829"/>
    <lineage>
        <taxon>Bacteria</taxon>
        <taxon>Bacillati</taxon>
        <taxon>Actinomycetota</taxon>
        <taxon>Actinomycetes</taxon>
        <taxon>Mycobacteriales</taxon>
        <taxon>Nocardiaceae</taxon>
        <taxon>Rhodococcus</taxon>
    </lineage>
</organism>
<sequence length="177" mass="19750">MLLALRRTLQTQTETRLDQLQRLIDVHLTDPVLVARIRVHAAADPATRDEIDSELLSMRLVAAMLRDERWQVEDVHTEGRGYDLDARRHSQVRHIEVKGVLGSAASDGVRMTGNEVLIATQHRKNYWLYVVDQCADGTGRLFGAYEDPATLFATDMTGDAIFRVPGSSLKNAPGSNL</sequence>
<name>A0AA46X4U5_RHORH</name>
<keyword evidence="2" id="KW-0614">Plasmid</keyword>
<evidence type="ECO:0000259" key="1">
    <source>
        <dbReference type="Pfam" id="PF13020"/>
    </source>
</evidence>
<feature type="domain" description="Protein NO VEIN C-terminal" evidence="1">
    <location>
        <begin position="54"/>
        <end position="136"/>
    </location>
</feature>
<reference evidence="2 3" key="1">
    <citation type="journal article" date="2021" name="Front. Microbiol.">
        <title>Bacterial Transformation of Aromatic Monomers in Softwood Black Liquor.</title>
        <authorList>
            <person name="Navas L.E."/>
            <person name="Dexter G."/>
            <person name="Liu J."/>
            <person name="Levy-Booth D."/>
            <person name="Cho M."/>
            <person name="Jang S.K."/>
            <person name="Mansfield S.D."/>
            <person name="Renneckar S."/>
            <person name="Mohn W.W."/>
            <person name="Eltis L.D."/>
        </authorList>
    </citation>
    <scope>NUCLEOTIDE SEQUENCE [LARGE SCALE GENOMIC DNA]</scope>
    <source>
        <strain evidence="2 3">GD02</strain>
    </source>
</reference>
<evidence type="ECO:0000313" key="3">
    <source>
        <dbReference type="Proteomes" id="UP001162740"/>
    </source>
</evidence>
<protein>
    <submittedName>
        <fullName evidence="2">DUF3883 domain-containing protein</fullName>
    </submittedName>
</protein>
<geneLocation type="plasmid" evidence="2 3">
    <name>pGD02.2.1</name>
</geneLocation>
<gene>
    <name evidence="2" type="ORF">KUM34_028010</name>
</gene>
<proteinExistence type="predicted"/>
<dbReference type="EMBL" id="CP083975">
    <property type="protein sequence ID" value="UZF48211.1"/>
    <property type="molecule type" value="Genomic_DNA"/>
</dbReference>
<dbReference type="RefSeq" id="WP_265572791.1">
    <property type="nucleotide sequence ID" value="NZ_CP083975.1"/>
</dbReference>
<dbReference type="AlphaFoldDB" id="A0AA46X4U5"/>
<dbReference type="Pfam" id="PF13020">
    <property type="entry name" value="NOV_C"/>
    <property type="match status" value="1"/>
</dbReference>
<accession>A0AA46X4U5</accession>